<keyword evidence="2" id="KW-0963">Cytoplasm</keyword>
<evidence type="ECO:0000256" key="6">
    <source>
        <dbReference type="ARBA" id="ARBA00023125"/>
    </source>
</evidence>
<dbReference type="OrthoDB" id="9809557at2"/>
<dbReference type="PANTHER" id="PTHR30376">
    <property type="entry name" value="SIGMA FACTOR RPOH HEAT SHOCK RELATED"/>
    <property type="match status" value="1"/>
</dbReference>
<evidence type="ECO:0000259" key="9">
    <source>
        <dbReference type="PROSITE" id="PS00716"/>
    </source>
</evidence>
<dbReference type="InterPro" id="IPR013324">
    <property type="entry name" value="RNA_pol_sigma_r3/r4-like"/>
</dbReference>
<dbReference type="GO" id="GO:0006352">
    <property type="term" value="P:DNA-templated transcription initiation"/>
    <property type="evidence" value="ECO:0007669"/>
    <property type="project" value="UniProtKB-UniRule"/>
</dbReference>
<evidence type="ECO:0000256" key="2">
    <source>
        <dbReference type="ARBA" id="ARBA00022490"/>
    </source>
</evidence>
<dbReference type="GO" id="GO:0016987">
    <property type="term" value="F:sigma factor activity"/>
    <property type="evidence" value="ECO:0007669"/>
    <property type="project" value="UniProtKB-UniRule"/>
</dbReference>
<feature type="domain" description="RNA polymerase sigma-70" evidence="9">
    <location>
        <begin position="256"/>
        <end position="282"/>
    </location>
</feature>
<proteinExistence type="inferred from homology"/>
<dbReference type="PRINTS" id="PR00046">
    <property type="entry name" value="SIGMA70FCT"/>
</dbReference>
<dbReference type="NCBIfam" id="TIGR02392">
    <property type="entry name" value="rpoH_proteo"/>
    <property type="match status" value="1"/>
</dbReference>
<keyword evidence="3" id="KW-0805">Transcription regulation</keyword>
<evidence type="ECO:0000256" key="4">
    <source>
        <dbReference type="ARBA" id="ARBA00023016"/>
    </source>
</evidence>
<evidence type="ECO:0000256" key="8">
    <source>
        <dbReference type="NCBIfam" id="TIGR02392"/>
    </source>
</evidence>
<dbReference type="NCBIfam" id="TIGR02937">
    <property type="entry name" value="sigma70-ECF"/>
    <property type="match status" value="1"/>
</dbReference>
<dbReference type="PANTHER" id="PTHR30376:SF3">
    <property type="entry name" value="RNA POLYMERASE SIGMA FACTOR RPOH"/>
    <property type="match status" value="1"/>
</dbReference>
<keyword evidence="6" id="KW-0238">DNA-binding</keyword>
<protein>
    <recommendedName>
        <fullName evidence="8">RNA polymerase sigma factor RpoH</fullName>
    </recommendedName>
</protein>
<keyword evidence="4" id="KW-0346">Stress response</keyword>
<reference evidence="10 11" key="1">
    <citation type="journal article" date="2015" name="Stand. Genomic Sci.">
        <title>Genomic Encyclopedia of Bacterial and Archaeal Type Strains, Phase III: the genomes of soil and plant-associated and newly described type strains.</title>
        <authorList>
            <person name="Whitman W.B."/>
            <person name="Woyke T."/>
            <person name="Klenk H.P."/>
            <person name="Zhou Y."/>
            <person name="Lilburn T.G."/>
            <person name="Beck B.J."/>
            <person name="De Vos P."/>
            <person name="Vandamme P."/>
            <person name="Eisen J.A."/>
            <person name="Garrity G."/>
            <person name="Hugenholtz P."/>
            <person name="Kyrpides N.C."/>
        </authorList>
    </citation>
    <scope>NUCLEOTIDE SEQUENCE [LARGE SCALE GENOMIC DNA]</scope>
    <source>
        <strain evidence="10 11">CGMCC 1.10947</strain>
    </source>
</reference>
<dbReference type="AlphaFoldDB" id="A0A562KR94"/>
<dbReference type="EMBL" id="VLKL01000025">
    <property type="protein sequence ID" value="TWH97948.1"/>
    <property type="molecule type" value="Genomic_DNA"/>
</dbReference>
<dbReference type="PROSITE" id="PS00716">
    <property type="entry name" value="SIGMA70_2"/>
    <property type="match status" value="1"/>
</dbReference>
<dbReference type="Gene3D" id="1.20.140.160">
    <property type="match status" value="1"/>
</dbReference>
<dbReference type="Pfam" id="PF04542">
    <property type="entry name" value="Sigma70_r2"/>
    <property type="match status" value="1"/>
</dbReference>
<evidence type="ECO:0000256" key="3">
    <source>
        <dbReference type="ARBA" id="ARBA00023015"/>
    </source>
</evidence>
<gene>
    <name evidence="10" type="ORF">IQ17_06186</name>
</gene>
<dbReference type="GO" id="GO:0003677">
    <property type="term" value="F:DNA binding"/>
    <property type="evidence" value="ECO:0007669"/>
    <property type="project" value="UniProtKB-KW"/>
</dbReference>
<dbReference type="InterPro" id="IPR007630">
    <property type="entry name" value="RNA_pol_sigma70_r4"/>
</dbReference>
<dbReference type="InterPro" id="IPR014284">
    <property type="entry name" value="RNA_pol_sigma-70_dom"/>
</dbReference>
<evidence type="ECO:0000256" key="5">
    <source>
        <dbReference type="ARBA" id="ARBA00023082"/>
    </source>
</evidence>
<dbReference type="SUPFAM" id="SSF88946">
    <property type="entry name" value="Sigma2 domain of RNA polymerase sigma factors"/>
    <property type="match status" value="1"/>
</dbReference>
<dbReference type="InterPro" id="IPR012759">
    <property type="entry name" value="RNA_pol_sigma_RpoH_proteobac"/>
</dbReference>
<dbReference type="NCBIfam" id="NF005143">
    <property type="entry name" value="PRK06596.1"/>
    <property type="match status" value="1"/>
</dbReference>
<dbReference type="InterPro" id="IPR050813">
    <property type="entry name" value="Sigma-70_Factor"/>
</dbReference>
<evidence type="ECO:0000256" key="1">
    <source>
        <dbReference type="ARBA" id="ARBA00007788"/>
    </source>
</evidence>
<keyword evidence="11" id="KW-1185">Reference proteome</keyword>
<comment type="similarity">
    <text evidence="1">Belongs to the sigma-70 factor family.</text>
</comment>
<sequence>MQTSLEIARNASAAPVPFLSAYAVAIKRYEFLEPGEEQQLARRWQETRDEGAANALVTSHLRIAAKVARGYKGYGLPLVDLIAEANLGLVIAASRFEPDRGARFSTYAVPWIKASIHAYILRSWSLVKIGTTAAQKKLFFRLRGEMRKAMGGAMARLTPDVAAVIAEKLEVTACEVMEMDARLNGDMSLNARVGGEEDGAEWETLLVDDAVDAETILADREQSERRSSALRAALGGLTARERHVLEARRLTDHPVTLDQLGVELSISSERVRQIEIRAFAKVRRAVILAARDAARAGEVLPLAARRGRARGANVPATIP</sequence>
<dbReference type="RefSeq" id="WP_145641651.1">
    <property type="nucleotide sequence ID" value="NZ_CP088014.1"/>
</dbReference>
<keyword evidence="7" id="KW-0804">Transcription</keyword>
<evidence type="ECO:0000313" key="11">
    <source>
        <dbReference type="Proteomes" id="UP000317176"/>
    </source>
</evidence>
<comment type="caution">
    <text evidence="10">The sequence shown here is derived from an EMBL/GenBank/DDBJ whole genome shotgun (WGS) entry which is preliminary data.</text>
</comment>
<dbReference type="Gene3D" id="1.20.120.1810">
    <property type="match status" value="1"/>
</dbReference>
<dbReference type="InterPro" id="IPR013325">
    <property type="entry name" value="RNA_pol_sigma_r2"/>
</dbReference>
<dbReference type="InterPro" id="IPR000943">
    <property type="entry name" value="RNA_pol_sigma70"/>
</dbReference>
<name>A0A562KR94_9BRAD</name>
<keyword evidence="5" id="KW-0731">Sigma factor</keyword>
<evidence type="ECO:0000256" key="7">
    <source>
        <dbReference type="ARBA" id="ARBA00023163"/>
    </source>
</evidence>
<dbReference type="Pfam" id="PF04545">
    <property type="entry name" value="Sigma70_r4"/>
    <property type="match status" value="1"/>
</dbReference>
<dbReference type="InterPro" id="IPR007627">
    <property type="entry name" value="RNA_pol_sigma70_r2"/>
</dbReference>
<dbReference type="Proteomes" id="UP000317176">
    <property type="component" value="Unassembled WGS sequence"/>
</dbReference>
<dbReference type="SUPFAM" id="SSF88659">
    <property type="entry name" value="Sigma3 and sigma4 domains of RNA polymerase sigma factors"/>
    <property type="match status" value="1"/>
</dbReference>
<organism evidence="10 11">
    <name type="scientific">Bradyrhizobium daqingense</name>
    <dbReference type="NCBI Taxonomy" id="993502"/>
    <lineage>
        <taxon>Bacteria</taxon>
        <taxon>Pseudomonadati</taxon>
        <taxon>Pseudomonadota</taxon>
        <taxon>Alphaproteobacteria</taxon>
        <taxon>Hyphomicrobiales</taxon>
        <taxon>Nitrobacteraceae</taxon>
        <taxon>Bradyrhizobium</taxon>
    </lineage>
</organism>
<evidence type="ECO:0000313" key="10">
    <source>
        <dbReference type="EMBL" id="TWH97948.1"/>
    </source>
</evidence>
<accession>A0A562KR94</accession>